<dbReference type="PANTHER" id="PTHR11224">
    <property type="entry name" value="MAKORIN-RELATED"/>
    <property type="match status" value="1"/>
</dbReference>
<evidence type="ECO:0000256" key="9">
    <source>
        <dbReference type="PROSITE-ProRule" id="PRU00723"/>
    </source>
</evidence>
<dbReference type="GO" id="GO:0061630">
    <property type="term" value="F:ubiquitin protein ligase activity"/>
    <property type="evidence" value="ECO:0007669"/>
    <property type="project" value="UniProtKB-EC"/>
</dbReference>
<feature type="zinc finger region" description="C3H1-type" evidence="9">
    <location>
        <begin position="9"/>
        <end position="36"/>
    </location>
</feature>
<keyword evidence="4 9" id="KW-0479">Metal-binding</keyword>
<dbReference type="Gene3D" id="3.30.40.10">
    <property type="entry name" value="Zinc/RING finger domain, C3HC4 (zinc finger)"/>
    <property type="match status" value="1"/>
</dbReference>
<feature type="zinc finger region" description="C3H1-type" evidence="9">
    <location>
        <begin position="185"/>
        <end position="214"/>
    </location>
</feature>
<dbReference type="PANTHER" id="PTHR11224:SF10">
    <property type="entry name" value="IP09428P-RELATED"/>
    <property type="match status" value="1"/>
</dbReference>
<gene>
    <name evidence="12" type="ORF">PHAECO_LOCUS10580</name>
</gene>
<protein>
    <recommendedName>
        <fullName evidence="2">RING-type E3 ubiquitin transferase</fullName>
        <ecNumber evidence="2">2.3.2.27</ecNumber>
    </recommendedName>
</protein>
<evidence type="ECO:0000256" key="1">
    <source>
        <dbReference type="ARBA" id="ARBA00000900"/>
    </source>
</evidence>
<organism evidence="12 13">
    <name type="scientific">Phaedon cochleariae</name>
    <name type="common">Mustard beetle</name>
    <dbReference type="NCBI Taxonomy" id="80249"/>
    <lineage>
        <taxon>Eukaryota</taxon>
        <taxon>Metazoa</taxon>
        <taxon>Ecdysozoa</taxon>
        <taxon>Arthropoda</taxon>
        <taxon>Hexapoda</taxon>
        <taxon>Insecta</taxon>
        <taxon>Pterygota</taxon>
        <taxon>Neoptera</taxon>
        <taxon>Endopterygota</taxon>
        <taxon>Coleoptera</taxon>
        <taxon>Polyphaga</taxon>
        <taxon>Cucujiformia</taxon>
        <taxon>Chrysomeloidea</taxon>
        <taxon>Chrysomelidae</taxon>
        <taxon>Chrysomelinae</taxon>
        <taxon>Chrysomelini</taxon>
        <taxon>Phaedon</taxon>
    </lineage>
</organism>
<comment type="catalytic activity">
    <reaction evidence="1">
        <text>S-ubiquitinyl-[E2 ubiquitin-conjugating enzyme]-L-cysteine + [acceptor protein]-L-lysine = [E2 ubiquitin-conjugating enzyme]-L-cysteine + N(6)-ubiquitinyl-[acceptor protein]-L-lysine.</text>
        <dbReference type="EC" id="2.3.2.27"/>
    </reaction>
</comment>
<evidence type="ECO:0000259" key="11">
    <source>
        <dbReference type="PROSITE" id="PS50103"/>
    </source>
</evidence>
<dbReference type="SMART" id="SM00356">
    <property type="entry name" value="ZnF_C3H1"/>
    <property type="match status" value="2"/>
</dbReference>
<evidence type="ECO:0000256" key="3">
    <source>
        <dbReference type="ARBA" id="ARBA00022679"/>
    </source>
</evidence>
<dbReference type="InterPro" id="IPR000571">
    <property type="entry name" value="Znf_CCCH"/>
</dbReference>
<keyword evidence="5" id="KW-0677">Repeat</keyword>
<dbReference type="Pfam" id="PF00097">
    <property type="entry name" value="zf-C3HC4"/>
    <property type="match status" value="1"/>
</dbReference>
<feature type="domain" description="C3H1-type" evidence="11">
    <location>
        <begin position="185"/>
        <end position="214"/>
    </location>
</feature>
<keyword evidence="7" id="KW-0833">Ubl conjugation pathway</keyword>
<dbReference type="InterPro" id="IPR017907">
    <property type="entry name" value="Znf_RING_CS"/>
</dbReference>
<dbReference type="OrthoDB" id="411372at2759"/>
<dbReference type="SUPFAM" id="SSF57850">
    <property type="entry name" value="RING/U-box"/>
    <property type="match status" value="1"/>
</dbReference>
<feature type="domain" description="C3H1-type" evidence="11">
    <location>
        <begin position="9"/>
        <end position="36"/>
    </location>
</feature>
<evidence type="ECO:0000313" key="13">
    <source>
        <dbReference type="Proteomes" id="UP001153737"/>
    </source>
</evidence>
<reference evidence="12" key="2">
    <citation type="submission" date="2022-10" db="EMBL/GenBank/DDBJ databases">
        <authorList>
            <consortium name="ENA_rothamsted_submissions"/>
            <consortium name="culmorum"/>
            <person name="King R."/>
        </authorList>
    </citation>
    <scope>NUCLEOTIDE SEQUENCE</scope>
</reference>
<dbReference type="Proteomes" id="UP001153737">
    <property type="component" value="Chromosome 6"/>
</dbReference>
<keyword evidence="6 9" id="KW-0863">Zinc-finger</keyword>
<dbReference type="Pfam" id="PF00642">
    <property type="entry name" value="zf-CCCH"/>
    <property type="match status" value="1"/>
</dbReference>
<evidence type="ECO:0000256" key="4">
    <source>
        <dbReference type="ARBA" id="ARBA00022723"/>
    </source>
</evidence>
<evidence type="ECO:0000256" key="7">
    <source>
        <dbReference type="ARBA" id="ARBA00022786"/>
    </source>
</evidence>
<dbReference type="InterPro" id="IPR001841">
    <property type="entry name" value="Znf_RING"/>
</dbReference>
<evidence type="ECO:0000313" key="12">
    <source>
        <dbReference type="EMBL" id="CAG9822556.1"/>
    </source>
</evidence>
<dbReference type="EMBL" id="OU896712">
    <property type="protein sequence ID" value="CAG9822556.1"/>
    <property type="molecule type" value="Genomic_DNA"/>
</dbReference>
<evidence type="ECO:0000259" key="10">
    <source>
        <dbReference type="PROSITE" id="PS50089"/>
    </source>
</evidence>
<keyword evidence="3" id="KW-0808">Transferase</keyword>
<dbReference type="GO" id="GO:0008270">
    <property type="term" value="F:zinc ion binding"/>
    <property type="evidence" value="ECO:0007669"/>
    <property type="project" value="UniProtKB-KW"/>
</dbReference>
<evidence type="ECO:0000256" key="6">
    <source>
        <dbReference type="ARBA" id="ARBA00022771"/>
    </source>
</evidence>
<accession>A0A9N9SK03</accession>
<dbReference type="PROSITE" id="PS50103">
    <property type="entry name" value="ZF_C3H1"/>
    <property type="match status" value="2"/>
</dbReference>
<dbReference type="InterPro" id="IPR013083">
    <property type="entry name" value="Znf_RING/FYVE/PHD"/>
</dbReference>
<evidence type="ECO:0000256" key="8">
    <source>
        <dbReference type="ARBA" id="ARBA00022833"/>
    </source>
</evidence>
<dbReference type="GO" id="GO:0000209">
    <property type="term" value="P:protein polyubiquitination"/>
    <property type="evidence" value="ECO:0007669"/>
    <property type="project" value="InterPro"/>
</dbReference>
<keyword evidence="13" id="KW-1185">Reference proteome</keyword>
<dbReference type="InterPro" id="IPR045072">
    <property type="entry name" value="MKRN-like"/>
</dbReference>
<evidence type="ECO:0000256" key="5">
    <source>
        <dbReference type="ARBA" id="ARBA00022737"/>
    </source>
</evidence>
<keyword evidence="8 9" id="KW-0862">Zinc</keyword>
<dbReference type="FunFam" id="3.30.40.10:FF:000117">
    <property type="entry name" value="Probable E3 ubiquitin-protein ligase makorin-1"/>
    <property type="match status" value="1"/>
</dbReference>
<dbReference type="PROSITE" id="PS50089">
    <property type="entry name" value="ZF_RING_2"/>
    <property type="match status" value="1"/>
</dbReference>
<dbReference type="AlphaFoldDB" id="A0A9N9SK03"/>
<reference evidence="12" key="1">
    <citation type="submission" date="2022-01" db="EMBL/GenBank/DDBJ databases">
        <authorList>
            <person name="King R."/>
        </authorList>
    </citation>
    <scope>NUCLEOTIDE SEQUENCE</scope>
</reference>
<dbReference type="EC" id="2.3.2.27" evidence="2"/>
<evidence type="ECO:0000256" key="2">
    <source>
        <dbReference type="ARBA" id="ARBA00012483"/>
    </source>
</evidence>
<dbReference type="SMART" id="SM00184">
    <property type="entry name" value="RING"/>
    <property type="match status" value="1"/>
</dbReference>
<dbReference type="PROSITE" id="PS00518">
    <property type="entry name" value="ZF_RING_1"/>
    <property type="match status" value="1"/>
</dbReference>
<dbReference type="GO" id="GO:0005634">
    <property type="term" value="C:nucleus"/>
    <property type="evidence" value="ECO:0007669"/>
    <property type="project" value="UniProtKB-ARBA"/>
</dbReference>
<dbReference type="InterPro" id="IPR018957">
    <property type="entry name" value="Znf_C3HC4_RING-type"/>
</dbReference>
<sequence length="309" mass="35598">MNIGKYNMKTDRTVCKFNLQGMCRFGTRCWNLHSKPEKVKENQVNVKAAEPTQQDGACALSPTNYLDSVSASNKQNIYGPSTSTIEEAISLVKIAESGDKTCGICFDTILKKTVKMEQKFGILPNCNHCFCFTCIRKWRQSKEFDLDVSKACPECRIASDFVYPSNVWMETKDEKDRFIDFHKQRMKKLDCKYYRKGKGKCPFGNTCVYLHALPNGKVMDVGPPQPRRHRHFGNISEADVLQQILFWINDEEIDVDSDGDTGDTDEFELDLDDPLIAMQYYDHDDIRRYIAMDRLFNGSDDEDEFDMDL</sequence>
<proteinExistence type="predicted"/>
<feature type="domain" description="RING-type" evidence="10">
    <location>
        <begin position="102"/>
        <end position="156"/>
    </location>
</feature>
<name>A0A9N9SK03_PHACE</name>